<dbReference type="InterPro" id="IPR002549">
    <property type="entry name" value="AI-2E-like"/>
</dbReference>
<feature type="transmembrane region" description="Helical" evidence="6">
    <location>
        <begin position="155"/>
        <end position="182"/>
    </location>
</feature>
<gene>
    <name evidence="7" type="ORF">AVDCRST_MAG28-1352</name>
</gene>
<reference evidence="7" key="1">
    <citation type="submission" date="2020-02" db="EMBL/GenBank/DDBJ databases">
        <authorList>
            <person name="Meier V. D."/>
        </authorList>
    </citation>
    <scope>NUCLEOTIDE SEQUENCE</scope>
    <source>
        <strain evidence="7">AVDCRST_MAG28</strain>
    </source>
</reference>
<accession>A0A6J4QNH7</accession>
<comment type="subcellular location">
    <subcellularLocation>
        <location evidence="1">Membrane</location>
        <topology evidence="1">Multi-pass membrane protein</topology>
    </subcellularLocation>
</comment>
<proteinExistence type="inferred from homology"/>
<dbReference type="GO" id="GO:0016020">
    <property type="term" value="C:membrane"/>
    <property type="evidence" value="ECO:0007669"/>
    <property type="project" value="UniProtKB-SubCell"/>
</dbReference>
<protein>
    <recommendedName>
        <fullName evidence="8">AI-2E family transporter</fullName>
    </recommendedName>
</protein>
<feature type="transmembrane region" description="Helical" evidence="6">
    <location>
        <begin position="235"/>
        <end position="254"/>
    </location>
</feature>
<name>A0A6J4QNH7_9ACTN</name>
<evidence type="ECO:0000256" key="5">
    <source>
        <dbReference type="ARBA" id="ARBA00023136"/>
    </source>
</evidence>
<evidence type="ECO:0000256" key="6">
    <source>
        <dbReference type="SAM" id="Phobius"/>
    </source>
</evidence>
<evidence type="ECO:0000256" key="3">
    <source>
        <dbReference type="ARBA" id="ARBA00022692"/>
    </source>
</evidence>
<keyword evidence="5 6" id="KW-0472">Membrane</keyword>
<dbReference type="PANTHER" id="PTHR21716">
    <property type="entry name" value="TRANSMEMBRANE PROTEIN"/>
    <property type="match status" value="1"/>
</dbReference>
<comment type="similarity">
    <text evidence="2">Belongs to the autoinducer-2 exporter (AI-2E) (TC 2.A.86) family.</text>
</comment>
<feature type="transmembrane region" description="Helical" evidence="6">
    <location>
        <begin position="9"/>
        <end position="28"/>
    </location>
</feature>
<dbReference type="EMBL" id="CADCVE010000027">
    <property type="protein sequence ID" value="CAA9450145.1"/>
    <property type="molecule type" value="Genomic_DNA"/>
</dbReference>
<feature type="transmembrane region" description="Helical" evidence="6">
    <location>
        <begin position="208"/>
        <end position="229"/>
    </location>
</feature>
<feature type="transmembrane region" description="Helical" evidence="6">
    <location>
        <begin position="301"/>
        <end position="334"/>
    </location>
</feature>
<dbReference type="GO" id="GO:0055085">
    <property type="term" value="P:transmembrane transport"/>
    <property type="evidence" value="ECO:0007669"/>
    <property type="project" value="TreeGrafter"/>
</dbReference>
<feature type="transmembrane region" description="Helical" evidence="6">
    <location>
        <begin position="34"/>
        <end position="55"/>
    </location>
</feature>
<dbReference type="AlphaFoldDB" id="A0A6J4QNH7"/>
<evidence type="ECO:0000256" key="4">
    <source>
        <dbReference type="ARBA" id="ARBA00022989"/>
    </source>
</evidence>
<dbReference type="PANTHER" id="PTHR21716:SF62">
    <property type="entry name" value="TRANSPORT PROTEIN YDBI-RELATED"/>
    <property type="match status" value="1"/>
</dbReference>
<evidence type="ECO:0000313" key="7">
    <source>
        <dbReference type="EMBL" id="CAA9450145.1"/>
    </source>
</evidence>
<keyword evidence="4 6" id="KW-1133">Transmembrane helix</keyword>
<evidence type="ECO:0000256" key="2">
    <source>
        <dbReference type="ARBA" id="ARBA00009773"/>
    </source>
</evidence>
<organism evidence="7">
    <name type="scientific">uncultured Rubrobacteraceae bacterium</name>
    <dbReference type="NCBI Taxonomy" id="349277"/>
    <lineage>
        <taxon>Bacteria</taxon>
        <taxon>Bacillati</taxon>
        <taxon>Actinomycetota</taxon>
        <taxon>Rubrobacteria</taxon>
        <taxon>Rubrobacterales</taxon>
        <taxon>Rubrobacteraceae</taxon>
        <taxon>environmental samples</taxon>
    </lineage>
</organism>
<evidence type="ECO:0008006" key="8">
    <source>
        <dbReference type="Google" id="ProtNLM"/>
    </source>
</evidence>
<evidence type="ECO:0000256" key="1">
    <source>
        <dbReference type="ARBA" id="ARBA00004141"/>
    </source>
</evidence>
<sequence length="356" mass="37747">MNGPVTNRGLLRAALVLALALFGLFMIWQFVSGIATAVLVFLSGLLLAVALSGPVEALHRRKVPRAVASAAIVLGVLVTLGLGAYLFLPVLAEQIWQLVSALPYALSRLGDLSEWLAERTGLPIGGGGGPSFSTLASFGRRVLGGTLGLFDSLTALVFGLVVAILVPLYLTASPEPVVIWALRLFPPGRRSRVREVLSKVRLSLLDWLKARSVSMVVVGVLWTVALYALGIPGALFLGILAGLLGFVPYIGPIISVIPPVVLALAGNPANVLWVLLSYLGIQQVEGYLLKPLVEGRFTSLHPAVVVVSVSLTGAAFGFLGTLLAVPAIVVAKVLIEELWFQRMEDEPEALKEACQR</sequence>
<dbReference type="Pfam" id="PF01594">
    <property type="entry name" value="AI-2E_transport"/>
    <property type="match status" value="1"/>
</dbReference>
<keyword evidence="3 6" id="KW-0812">Transmembrane</keyword>
<feature type="transmembrane region" description="Helical" evidence="6">
    <location>
        <begin position="67"/>
        <end position="88"/>
    </location>
</feature>